<dbReference type="InterPro" id="IPR036424">
    <property type="entry name" value="UPP_synth-like_sf"/>
</dbReference>
<dbReference type="Gene3D" id="3.40.1180.10">
    <property type="entry name" value="Decaprenyl diphosphate synthase-like"/>
    <property type="match status" value="1"/>
</dbReference>
<dbReference type="AlphaFoldDB" id="A0A1M5C4K2"/>
<evidence type="ECO:0000256" key="2">
    <source>
        <dbReference type="HAMAP-Rule" id="MF_01139"/>
    </source>
</evidence>
<dbReference type="EMBL" id="FQVF01000008">
    <property type="protein sequence ID" value="SHF49631.1"/>
    <property type="molecule type" value="Genomic_DNA"/>
</dbReference>
<evidence type="ECO:0000313" key="3">
    <source>
        <dbReference type="EMBL" id="SHF49631.1"/>
    </source>
</evidence>
<dbReference type="EC" id="2.5.1.31" evidence="2"/>
<dbReference type="FunFam" id="3.40.1180.10:FF:000001">
    <property type="entry name" value="(2E,6E)-farnesyl-diphosphate-specific ditrans,polycis-undecaprenyl-diphosphate synthase"/>
    <property type="match status" value="1"/>
</dbReference>
<dbReference type="GO" id="GO:0000287">
    <property type="term" value="F:magnesium ion binding"/>
    <property type="evidence" value="ECO:0007669"/>
    <property type="project" value="UniProtKB-UniRule"/>
</dbReference>
<feature type="binding site" evidence="2">
    <location>
        <begin position="197"/>
        <end position="199"/>
    </location>
    <ligand>
        <name>substrate</name>
    </ligand>
</feature>
<dbReference type="GO" id="GO:0008360">
    <property type="term" value="P:regulation of cell shape"/>
    <property type="evidence" value="ECO:0007669"/>
    <property type="project" value="UniProtKB-KW"/>
</dbReference>
<dbReference type="CDD" id="cd00475">
    <property type="entry name" value="Cis_IPPS"/>
    <property type="match status" value="1"/>
</dbReference>
<gene>
    <name evidence="2" type="primary">uppS</name>
    <name evidence="3" type="ORF">SAMN02745753_02088</name>
</gene>
<comment type="cofactor">
    <cofactor evidence="2">
        <name>Mg(2+)</name>
        <dbReference type="ChEBI" id="CHEBI:18420"/>
    </cofactor>
    <text evidence="2">Binds 2 magnesium ions per subunit.</text>
</comment>
<dbReference type="RefSeq" id="WP_072839637.1">
    <property type="nucleotide sequence ID" value="NZ_FQVF01000008.1"/>
</dbReference>
<feature type="binding site" evidence="2">
    <location>
        <position position="23"/>
    </location>
    <ligand>
        <name>Mg(2+)</name>
        <dbReference type="ChEBI" id="CHEBI:18420"/>
    </ligand>
</feature>
<feature type="binding site" evidence="2">
    <location>
        <position position="191"/>
    </location>
    <ligand>
        <name>substrate</name>
    </ligand>
</feature>
<keyword evidence="4" id="KW-1185">Reference proteome</keyword>
<feature type="active site" description="Proton acceptor" evidence="2">
    <location>
        <position position="71"/>
    </location>
</feature>
<comment type="function">
    <text evidence="2">Catalyzes the sequential condensation of isopentenyl diphosphate (IPP) with (2E,6E)-farnesyl diphosphate (E,E-FPP) to yield (2Z,6Z,10Z,14Z,18Z,22Z,26Z,30Z,34E,38E)-undecaprenyl diphosphate (di-trans,octa-cis-UPP). UPP is the precursor of glycosyl carrier lipid in the biosynthesis of bacterial cell wall polysaccharide components such as peptidoglycan and lipopolysaccharide.</text>
</comment>
<dbReference type="PROSITE" id="PS01066">
    <property type="entry name" value="UPP_SYNTHASE"/>
    <property type="match status" value="1"/>
</dbReference>
<sequence length="243" mass="27174">MSELDGADFDSAVSPAHIAIIMDGNNRWAKKKHLPSIAGHTAGAAAVRRVVEAAAKSGVEVLTLFAFSSENWKRPKLEVDGLMTLFMRSLKKELKRLNEHKIRLRVVGDLSGFSGGLQKQIKNVEDATKDNDQMTLVIAANYGGRWDIAQAAKAVAKRVALGELSTEDIDEVILGEHMQLADLPPPDLLIRTSGEERISNFLLWQTAYSEFVFLPVLWPDFDQQHFDEAVQTYQKRQRRYGGR</sequence>
<dbReference type="GO" id="GO:0008834">
    <property type="term" value="F:ditrans,polycis-undecaprenyl-diphosphate synthase [(2E,6E)-farnesyl-diphosphate specific] activity"/>
    <property type="evidence" value="ECO:0007669"/>
    <property type="project" value="UniProtKB-UniRule"/>
</dbReference>
<dbReference type="OrthoDB" id="4191603at2"/>
<comment type="caution">
    <text evidence="2">Lacks conserved residue(s) required for the propagation of feature annotation.</text>
</comment>
<keyword evidence="2" id="KW-0133">Cell shape</keyword>
<comment type="catalytic activity">
    <reaction evidence="2">
        <text>8 isopentenyl diphosphate + (2E,6E)-farnesyl diphosphate = di-trans,octa-cis-undecaprenyl diphosphate + 8 diphosphate</text>
        <dbReference type="Rhea" id="RHEA:27551"/>
        <dbReference type="ChEBI" id="CHEBI:33019"/>
        <dbReference type="ChEBI" id="CHEBI:58405"/>
        <dbReference type="ChEBI" id="CHEBI:128769"/>
        <dbReference type="ChEBI" id="CHEBI:175763"/>
        <dbReference type="EC" id="2.5.1.31"/>
    </reaction>
</comment>
<dbReference type="GO" id="GO:0016094">
    <property type="term" value="P:polyprenol biosynthetic process"/>
    <property type="evidence" value="ECO:0007669"/>
    <property type="project" value="TreeGrafter"/>
</dbReference>
<dbReference type="InterPro" id="IPR001441">
    <property type="entry name" value="UPP_synth-like"/>
</dbReference>
<dbReference type="PANTHER" id="PTHR10291">
    <property type="entry name" value="DEHYDRODOLICHYL DIPHOSPHATE SYNTHASE FAMILY MEMBER"/>
    <property type="match status" value="1"/>
</dbReference>
<dbReference type="STRING" id="1122206.SAMN02745753_02088"/>
<dbReference type="PANTHER" id="PTHR10291:SF0">
    <property type="entry name" value="DEHYDRODOLICHYL DIPHOSPHATE SYNTHASE 2"/>
    <property type="match status" value="1"/>
</dbReference>
<dbReference type="InterPro" id="IPR018520">
    <property type="entry name" value="UPP_synth-like_CS"/>
</dbReference>
<comment type="subunit">
    <text evidence="2">Homodimer.</text>
</comment>
<feature type="binding site" evidence="2">
    <location>
        <position position="210"/>
    </location>
    <ligand>
        <name>Mg(2+)</name>
        <dbReference type="ChEBI" id="CHEBI:18420"/>
    </ligand>
</feature>
<keyword evidence="2" id="KW-0573">Peptidoglycan synthesis</keyword>
<name>A0A1M5C4K2_9GAMM</name>
<keyword evidence="2" id="KW-0479">Metal-binding</keyword>
<dbReference type="NCBIfam" id="TIGR00055">
    <property type="entry name" value="uppS"/>
    <property type="match status" value="1"/>
</dbReference>
<dbReference type="HAMAP" id="MF_01139">
    <property type="entry name" value="ISPT"/>
    <property type="match status" value="1"/>
</dbReference>
<feature type="binding site" evidence="2">
    <location>
        <begin position="24"/>
        <end position="27"/>
    </location>
    <ligand>
        <name>substrate</name>
    </ligand>
</feature>
<evidence type="ECO:0000256" key="1">
    <source>
        <dbReference type="ARBA" id="ARBA00022679"/>
    </source>
</evidence>
<feature type="binding site" evidence="2">
    <location>
        <begin position="68"/>
        <end position="70"/>
    </location>
    <ligand>
        <name>substrate</name>
    </ligand>
</feature>
<comment type="similarity">
    <text evidence="2">Belongs to the UPP synthase family.</text>
</comment>
<dbReference type="GO" id="GO:0071555">
    <property type="term" value="P:cell wall organization"/>
    <property type="evidence" value="ECO:0007669"/>
    <property type="project" value="UniProtKB-KW"/>
</dbReference>
<feature type="active site" evidence="2">
    <location>
        <position position="23"/>
    </location>
</feature>
<dbReference type="GO" id="GO:0009252">
    <property type="term" value="P:peptidoglycan biosynthetic process"/>
    <property type="evidence" value="ECO:0007669"/>
    <property type="project" value="UniProtKB-UniRule"/>
</dbReference>
<keyword evidence="2" id="KW-0961">Cell wall biogenesis/degradation</keyword>
<proteinExistence type="inferred from homology"/>
<dbReference type="Pfam" id="PF01255">
    <property type="entry name" value="Prenyltransf"/>
    <property type="match status" value="1"/>
</dbReference>
<protein>
    <recommendedName>
        <fullName evidence="2">Ditrans,polycis-undecaprenyl-diphosphate synthase ((2E,6E)-farnesyl-diphosphate specific)</fullName>
        <ecNumber evidence="2">2.5.1.31</ecNumber>
    </recommendedName>
    <alternativeName>
        <fullName evidence="2">Ditrans,polycis-undecaprenylcistransferase</fullName>
    </alternativeName>
    <alternativeName>
        <fullName evidence="2">Undecaprenyl diphosphate synthase</fullName>
        <shortName evidence="2">UDS</shortName>
    </alternativeName>
    <alternativeName>
        <fullName evidence="2">Undecaprenyl pyrophosphate synthase</fullName>
        <shortName evidence="2">UPP synthase</shortName>
    </alternativeName>
</protein>
<feature type="binding site" evidence="2">
    <location>
        <position position="28"/>
    </location>
    <ligand>
        <name>substrate</name>
    </ligand>
</feature>
<feature type="binding site" evidence="2">
    <location>
        <position position="40"/>
    </location>
    <ligand>
        <name>substrate</name>
    </ligand>
</feature>
<feature type="binding site" evidence="2">
    <location>
        <position position="72"/>
    </location>
    <ligand>
        <name>substrate</name>
    </ligand>
</feature>
<accession>A0A1M5C4K2</accession>
<dbReference type="GO" id="GO:0005829">
    <property type="term" value="C:cytosol"/>
    <property type="evidence" value="ECO:0007669"/>
    <property type="project" value="TreeGrafter"/>
</dbReference>
<dbReference type="Proteomes" id="UP000184517">
    <property type="component" value="Unassembled WGS sequence"/>
</dbReference>
<feature type="binding site" evidence="2">
    <location>
        <position position="74"/>
    </location>
    <ligand>
        <name>substrate</name>
    </ligand>
</feature>
<evidence type="ECO:0000313" key="4">
    <source>
        <dbReference type="Proteomes" id="UP000184517"/>
    </source>
</evidence>
<keyword evidence="1 2" id="KW-0808">Transferase</keyword>
<reference evidence="4" key="1">
    <citation type="submission" date="2016-11" db="EMBL/GenBank/DDBJ databases">
        <authorList>
            <person name="Varghese N."/>
            <person name="Submissions S."/>
        </authorList>
    </citation>
    <scope>NUCLEOTIDE SEQUENCE [LARGE SCALE GENOMIC DNA]</scope>
    <source>
        <strain evidence="4">DSM 16579</strain>
    </source>
</reference>
<dbReference type="SUPFAM" id="SSF64005">
    <property type="entry name" value="Undecaprenyl diphosphate synthase"/>
    <property type="match status" value="1"/>
</dbReference>
<organism evidence="3 4">
    <name type="scientific">Marinomonas polaris DSM 16579</name>
    <dbReference type="NCBI Taxonomy" id="1122206"/>
    <lineage>
        <taxon>Bacteria</taxon>
        <taxon>Pseudomonadati</taxon>
        <taxon>Pseudomonadota</taxon>
        <taxon>Gammaproteobacteria</taxon>
        <taxon>Oceanospirillales</taxon>
        <taxon>Oceanospirillaceae</taxon>
        <taxon>Marinomonas</taxon>
    </lineage>
</organism>
<keyword evidence="2" id="KW-0460">Magnesium</keyword>